<evidence type="ECO:0000313" key="2">
    <source>
        <dbReference type="EMBL" id="SEF55846.1"/>
    </source>
</evidence>
<dbReference type="GO" id="GO:0015074">
    <property type="term" value="P:DNA integration"/>
    <property type="evidence" value="ECO:0007669"/>
    <property type="project" value="InterPro"/>
</dbReference>
<dbReference type="AlphaFoldDB" id="A0A1H5SZ81"/>
<protein>
    <submittedName>
        <fullName evidence="2">Integrase core domain-containing protein</fullName>
    </submittedName>
</protein>
<evidence type="ECO:0000259" key="1">
    <source>
        <dbReference type="PROSITE" id="PS50994"/>
    </source>
</evidence>
<proteinExistence type="predicted"/>
<dbReference type="SUPFAM" id="SSF53098">
    <property type="entry name" value="Ribonuclease H-like"/>
    <property type="match status" value="1"/>
</dbReference>
<organism evidence="2 3">
    <name type="scientific">Halpernia humi</name>
    <dbReference type="NCBI Taxonomy" id="493375"/>
    <lineage>
        <taxon>Bacteria</taxon>
        <taxon>Pseudomonadati</taxon>
        <taxon>Bacteroidota</taxon>
        <taxon>Flavobacteriia</taxon>
        <taxon>Flavobacteriales</taxon>
        <taxon>Weeksellaceae</taxon>
        <taxon>Chryseobacterium group</taxon>
        <taxon>Halpernia</taxon>
    </lineage>
</organism>
<dbReference type="GO" id="GO:0003676">
    <property type="term" value="F:nucleic acid binding"/>
    <property type="evidence" value="ECO:0007669"/>
    <property type="project" value="InterPro"/>
</dbReference>
<feature type="domain" description="Integrase catalytic" evidence="1">
    <location>
        <begin position="17"/>
        <end position="189"/>
    </location>
</feature>
<dbReference type="InterPro" id="IPR012337">
    <property type="entry name" value="RNaseH-like_sf"/>
</dbReference>
<dbReference type="Pfam" id="PF00665">
    <property type="entry name" value="rve"/>
    <property type="match status" value="1"/>
</dbReference>
<dbReference type="RefSeq" id="WP_103912353.1">
    <property type="nucleotide sequence ID" value="NZ_FNUS01000001.1"/>
</dbReference>
<dbReference type="PROSITE" id="PS50994">
    <property type="entry name" value="INTEGRASE"/>
    <property type="match status" value="1"/>
</dbReference>
<name>A0A1H5SZ81_9FLAO</name>
<accession>A0A1H5SZ81</accession>
<keyword evidence="3" id="KW-1185">Reference proteome</keyword>
<dbReference type="EMBL" id="FNUS01000001">
    <property type="protein sequence ID" value="SEF55846.1"/>
    <property type="molecule type" value="Genomic_DNA"/>
</dbReference>
<dbReference type="OrthoDB" id="9815231at2"/>
<dbReference type="InterPro" id="IPR036397">
    <property type="entry name" value="RNaseH_sf"/>
</dbReference>
<evidence type="ECO:0000313" key="3">
    <source>
        <dbReference type="Proteomes" id="UP000236738"/>
    </source>
</evidence>
<dbReference type="Gene3D" id="3.30.420.10">
    <property type="entry name" value="Ribonuclease H-like superfamily/Ribonuclease H"/>
    <property type="match status" value="1"/>
</dbReference>
<dbReference type="Proteomes" id="UP000236738">
    <property type="component" value="Unassembled WGS sequence"/>
</dbReference>
<sequence>MFTSRDCKSALSIFAKSGLQIRAIGNMDVTKYKTSDYKKMYIYTLMDNFSRKVLAWDVNEKLSGKIRLKSLKNAIKEQFLEKQIFDNENLKLDLIVDGGSENNNVVIHEFIKNCKVGIDKKIALKDVLFSNSLIEGNNRILKQTYLKDKELTKEELHDYIAESIKEYNSEKPHYVHKIYTPDEVFENPGLKDTQLFFDKLNQKRIQDKKEYSCGKVCV</sequence>
<reference evidence="3" key="1">
    <citation type="submission" date="2016-10" db="EMBL/GenBank/DDBJ databases">
        <authorList>
            <person name="Varghese N."/>
            <person name="Submissions S."/>
        </authorList>
    </citation>
    <scope>NUCLEOTIDE SEQUENCE [LARGE SCALE GENOMIC DNA]</scope>
    <source>
        <strain evidence="3">DSM 21580</strain>
    </source>
</reference>
<dbReference type="InterPro" id="IPR001584">
    <property type="entry name" value="Integrase_cat-core"/>
</dbReference>
<gene>
    <name evidence="2" type="ORF">SAMN05421847_0313</name>
</gene>